<protein>
    <submittedName>
        <fullName evidence="1">Uncharacterized protein</fullName>
    </submittedName>
</protein>
<evidence type="ECO:0000313" key="2">
    <source>
        <dbReference type="Proteomes" id="UP001597062"/>
    </source>
</evidence>
<dbReference type="RefSeq" id="WP_386105584.1">
    <property type="nucleotide sequence ID" value="NZ_JBHTJR010000022.1"/>
</dbReference>
<gene>
    <name evidence="1" type="ORF">ACFQ1U_04050</name>
</gene>
<dbReference type="Proteomes" id="UP001597062">
    <property type="component" value="Unassembled WGS sequence"/>
</dbReference>
<keyword evidence="2" id="KW-1185">Reference proteome</keyword>
<evidence type="ECO:0000313" key="1">
    <source>
        <dbReference type="EMBL" id="MFD0992367.1"/>
    </source>
</evidence>
<sequence>MKKKAIKDSLQRTVALTVGSAGSRIVADKLPVKNMHVKRGGLVLLGAVGAALLDRSTTGKAIVQDLALGTAATQAGYWIKEAVGENMKDNALVSTALGTPIGDYDNPVEFRMGYADFSAASTIDTDFEDVTGVTFEM</sequence>
<accession>A0ABW3JPH3</accession>
<dbReference type="EMBL" id="JBHTJR010000022">
    <property type="protein sequence ID" value="MFD0992367.1"/>
    <property type="molecule type" value="Genomic_DNA"/>
</dbReference>
<organism evidence="1 2">
    <name type="scientific">Tenacibaculum geojense</name>
    <dbReference type="NCBI Taxonomy" id="915352"/>
    <lineage>
        <taxon>Bacteria</taxon>
        <taxon>Pseudomonadati</taxon>
        <taxon>Bacteroidota</taxon>
        <taxon>Flavobacteriia</taxon>
        <taxon>Flavobacteriales</taxon>
        <taxon>Flavobacteriaceae</taxon>
        <taxon>Tenacibaculum</taxon>
    </lineage>
</organism>
<proteinExistence type="predicted"/>
<name>A0ABW3JPH3_9FLAO</name>
<comment type="caution">
    <text evidence="1">The sequence shown here is derived from an EMBL/GenBank/DDBJ whole genome shotgun (WGS) entry which is preliminary data.</text>
</comment>
<reference evidence="2" key="1">
    <citation type="journal article" date="2019" name="Int. J. Syst. Evol. Microbiol.">
        <title>The Global Catalogue of Microorganisms (GCM) 10K type strain sequencing project: providing services to taxonomists for standard genome sequencing and annotation.</title>
        <authorList>
            <consortium name="The Broad Institute Genomics Platform"/>
            <consortium name="The Broad Institute Genome Sequencing Center for Infectious Disease"/>
            <person name="Wu L."/>
            <person name="Ma J."/>
        </authorList>
    </citation>
    <scope>NUCLEOTIDE SEQUENCE [LARGE SCALE GENOMIC DNA]</scope>
    <source>
        <strain evidence="2">CCUG 60527</strain>
    </source>
</reference>